<reference evidence="8 11" key="3">
    <citation type="submission" date="2019-07" db="EMBL/GenBank/DDBJ databases">
        <authorList>
            <person name="Hibberd C M."/>
            <person name="Gehrig L. J."/>
            <person name="Chang H.-W."/>
            <person name="Venkatesh S."/>
        </authorList>
    </citation>
    <scope>NUCLEOTIDE SEQUENCE [LARGE SCALE GENOMIC DNA]</scope>
    <source>
        <strain evidence="8">Ruminococcus_obeum_SSTS_Bg7063</strain>
    </source>
</reference>
<dbReference type="AlphaFoldDB" id="A0A173XRD0"/>
<dbReference type="PROSITE" id="PS50931">
    <property type="entry name" value="HTH_LYSR"/>
    <property type="match status" value="1"/>
</dbReference>
<dbReference type="Proteomes" id="UP000284242">
    <property type="component" value="Unassembled WGS sequence"/>
</dbReference>
<evidence type="ECO:0000313" key="10">
    <source>
        <dbReference type="Proteomes" id="UP000284242"/>
    </source>
</evidence>
<proteinExistence type="inferred from homology"/>
<dbReference type="SUPFAM" id="SSF46785">
    <property type="entry name" value="Winged helix' DNA-binding domain"/>
    <property type="match status" value="1"/>
</dbReference>
<keyword evidence="2" id="KW-0805">Transcription regulation</keyword>
<dbReference type="RefSeq" id="WP_005426347.1">
    <property type="nucleotide sequence ID" value="NZ_CABHNB010000043.1"/>
</dbReference>
<dbReference type="GeneID" id="79803659"/>
<protein>
    <submittedName>
        <fullName evidence="6">Cyn operon transcriptional activator</fullName>
    </submittedName>
    <submittedName>
        <fullName evidence="8">HTH-type transcriptional regulator CynR</fullName>
    </submittedName>
    <submittedName>
        <fullName evidence="7">LysR family transcriptional regulator</fullName>
    </submittedName>
</protein>
<feature type="domain" description="HTH lysR-type" evidence="5">
    <location>
        <begin position="1"/>
        <end position="58"/>
    </location>
</feature>
<dbReference type="Gene3D" id="1.10.10.10">
    <property type="entry name" value="Winged helix-like DNA-binding domain superfamily/Winged helix DNA-binding domain"/>
    <property type="match status" value="1"/>
</dbReference>
<keyword evidence="3" id="KW-0238">DNA-binding</keyword>
<dbReference type="InterPro" id="IPR050950">
    <property type="entry name" value="HTH-type_LysR_regulators"/>
</dbReference>
<evidence type="ECO:0000256" key="3">
    <source>
        <dbReference type="ARBA" id="ARBA00023125"/>
    </source>
</evidence>
<dbReference type="FunFam" id="1.10.10.10:FF:000001">
    <property type="entry name" value="LysR family transcriptional regulator"/>
    <property type="match status" value="1"/>
</dbReference>
<dbReference type="GO" id="GO:0003700">
    <property type="term" value="F:DNA-binding transcription factor activity"/>
    <property type="evidence" value="ECO:0007669"/>
    <property type="project" value="InterPro"/>
</dbReference>
<evidence type="ECO:0000313" key="6">
    <source>
        <dbReference type="EMBL" id="CUN54229.1"/>
    </source>
</evidence>
<dbReference type="GO" id="GO:0003677">
    <property type="term" value="F:DNA binding"/>
    <property type="evidence" value="ECO:0007669"/>
    <property type="project" value="UniProtKB-KW"/>
</dbReference>
<keyword evidence="4" id="KW-0804">Transcription</keyword>
<evidence type="ECO:0000259" key="5">
    <source>
        <dbReference type="PROSITE" id="PS50931"/>
    </source>
</evidence>
<dbReference type="Proteomes" id="UP000409147">
    <property type="component" value="Unassembled WGS sequence"/>
</dbReference>
<dbReference type="Proteomes" id="UP000095409">
    <property type="component" value="Unassembled WGS sequence"/>
</dbReference>
<dbReference type="PRINTS" id="PR00039">
    <property type="entry name" value="HTHLYSR"/>
</dbReference>
<dbReference type="InterPro" id="IPR036388">
    <property type="entry name" value="WH-like_DNA-bd_sf"/>
</dbReference>
<comment type="similarity">
    <text evidence="1">Belongs to the LysR transcriptional regulatory family.</text>
</comment>
<dbReference type="Pfam" id="PF00126">
    <property type="entry name" value="HTH_1"/>
    <property type="match status" value="1"/>
</dbReference>
<dbReference type="InterPro" id="IPR005119">
    <property type="entry name" value="LysR_subst-bd"/>
</dbReference>
<evidence type="ECO:0000313" key="7">
    <source>
        <dbReference type="EMBL" id="RGS75180.1"/>
    </source>
</evidence>
<dbReference type="Gene3D" id="3.40.190.290">
    <property type="match status" value="1"/>
</dbReference>
<dbReference type="PANTHER" id="PTHR30419:SF8">
    <property type="entry name" value="NITROGEN ASSIMILATION TRANSCRIPTIONAL ACTIVATOR-RELATED"/>
    <property type="match status" value="1"/>
</dbReference>
<evidence type="ECO:0000256" key="4">
    <source>
        <dbReference type="ARBA" id="ARBA00023163"/>
    </source>
</evidence>
<dbReference type="EMBL" id="QRVV01000010">
    <property type="protein sequence ID" value="RGS75180.1"/>
    <property type="molecule type" value="Genomic_DNA"/>
</dbReference>
<sequence>MKLTQLEYFCVAARYHNITKAAKELFVTQPSISNAIKALEEEFGVNLFFRNNNKLTLTPEGELFYKSSEELLAHADSVESEFHEIRKKITPIRIGIPPMLGTIYLPELYLSLKENFPEVDFRLFEYGSIKACDLVLEEKLDIAIVNAEQPSIDKCNSRIIDTEDLLFCVSSDHPLAKQKTLLLTMLADEPLILFNTDSVQVMTLTRQFKAVGINPRIILNTSQITTLINMVKSGHMGTFLYRSIVEAHPDIVGIPVMPSIEQRIGVIWKKGKYQNATTEKVIKYIENF</sequence>
<accession>A0A173XRD0</accession>
<keyword evidence="11" id="KW-1185">Reference proteome</keyword>
<reference evidence="6 9" key="1">
    <citation type="submission" date="2015-09" db="EMBL/GenBank/DDBJ databases">
        <authorList>
            <consortium name="Pathogen Informatics"/>
        </authorList>
    </citation>
    <scope>NUCLEOTIDE SEQUENCE [LARGE SCALE GENOMIC DNA]</scope>
    <source>
        <strain evidence="6 9">2789STDY5608837</strain>
    </source>
</reference>
<gene>
    <name evidence="6" type="primary">cynR_2</name>
    <name evidence="7" type="ORF">DWX77_05575</name>
    <name evidence="6" type="ORF">ERS852394_00422</name>
    <name evidence="8" type="ORF">ROSSTS7063_02812</name>
</gene>
<dbReference type="GO" id="GO:0005829">
    <property type="term" value="C:cytosol"/>
    <property type="evidence" value="ECO:0007669"/>
    <property type="project" value="TreeGrafter"/>
</dbReference>
<dbReference type="InterPro" id="IPR000847">
    <property type="entry name" value="LysR_HTH_N"/>
</dbReference>
<dbReference type="Pfam" id="PF03466">
    <property type="entry name" value="LysR_substrate"/>
    <property type="match status" value="1"/>
</dbReference>
<evidence type="ECO:0000313" key="8">
    <source>
        <dbReference type="EMBL" id="VUX18278.1"/>
    </source>
</evidence>
<dbReference type="PANTHER" id="PTHR30419">
    <property type="entry name" value="HTH-TYPE TRANSCRIPTIONAL REGULATOR YBHD"/>
    <property type="match status" value="1"/>
</dbReference>
<dbReference type="EMBL" id="CABHNB010000043">
    <property type="protein sequence ID" value="VUX18278.1"/>
    <property type="molecule type" value="Genomic_DNA"/>
</dbReference>
<evidence type="ECO:0000313" key="9">
    <source>
        <dbReference type="Proteomes" id="UP000095409"/>
    </source>
</evidence>
<reference evidence="7 10" key="2">
    <citation type="submission" date="2018-08" db="EMBL/GenBank/DDBJ databases">
        <title>A genome reference for cultivated species of the human gut microbiota.</title>
        <authorList>
            <person name="Zou Y."/>
            <person name="Xue W."/>
            <person name="Luo G."/>
        </authorList>
    </citation>
    <scope>NUCLEOTIDE SEQUENCE [LARGE SCALE GENOMIC DNA]</scope>
    <source>
        <strain evidence="7 10">AF21-24</strain>
    </source>
</reference>
<organism evidence="6 9">
    <name type="scientific">Blautia obeum</name>
    <dbReference type="NCBI Taxonomy" id="40520"/>
    <lineage>
        <taxon>Bacteria</taxon>
        <taxon>Bacillati</taxon>
        <taxon>Bacillota</taxon>
        <taxon>Clostridia</taxon>
        <taxon>Lachnospirales</taxon>
        <taxon>Lachnospiraceae</taxon>
        <taxon>Blautia</taxon>
    </lineage>
</organism>
<name>A0A173XRD0_9FIRM</name>
<evidence type="ECO:0000256" key="2">
    <source>
        <dbReference type="ARBA" id="ARBA00023015"/>
    </source>
</evidence>
<dbReference type="InterPro" id="IPR036390">
    <property type="entry name" value="WH_DNA-bd_sf"/>
</dbReference>
<dbReference type="SUPFAM" id="SSF53850">
    <property type="entry name" value="Periplasmic binding protein-like II"/>
    <property type="match status" value="1"/>
</dbReference>
<evidence type="ECO:0000256" key="1">
    <source>
        <dbReference type="ARBA" id="ARBA00009437"/>
    </source>
</evidence>
<dbReference type="CDD" id="cd05466">
    <property type="entry name" value="PBP2_LTTR_substrate"/>
    <property type="match status" value="1"/>
</dbReference>
<evidence type="ECO:0000313" key="11">
    <source>
        <dbReference type="Proteomes" id="UP000409147"/>
    </source>
</evidence>
<dbReference type="EMBL" id="CYZD01000002">
    <property type="protein sequence ID" value="CUN54229.1"/>
    <property type="molecule type" value="Genomic_DNA"/>
</dbReference>